<dbReference type="PROSITE" id="PS51257">
    <property type="entry name" value="PROKAR_LIPOPROTEIN"/>
    <property type="match status" value="1"/>
</dbReference>
<dbReference type="Gene3D" id="3.40.190.10">
    <property type="entry name" value="Periplasmic binding protein-like II"/>
    <property type="match status" value="1"/>
</dbReference>
<feature type="region of interest" description="Disordered" evidence="1">
    <location>
        <begin position="23"/>
        <end position="62"/>
    </location>
</feature>
<feature type="compositionally biased region" description="Low complexity" evidence="1">
    <location>
        <begin position="38"/>
        <end position="58"/>
    </location>
</feature>
<dbReference type="AlphaFoldDB" id="A0AA42J0C1"/>
<name>A0AA42J0C1_9FIRM</name>
<evidence type="ECO:0000313" key="4">
    <source>
        <dbReference type="Proteomes" id="UP001169242"/>
    </source>
</evidence>
<dbReference type="PANTHER" id="PTHR43649:SF12">
    <property type="entry name" value="DIACETYLCHITOBIOSE BINDING PROTEIN DASA"/>
    <property type="match status" value="1"/>
</dbReference>
<feature type="signal peptide" evidence="2">
    <location>
        <begin position="1"/>
        <end position="22"/>
    </location>
</feature>
<protein>
    <submittedName>
        <fullName evidence="3">Carbohydrate ABC transporter substrate-binding protein</fullName>
    </submittedName>
</protein>
<sequence>MKKHMSLLLAQVLLLSTLTACSGQTADSSTSTPSTLDQQTSTNRDTKTTTSETTQPDTTDSEEGKTLVIYAWNEEFQSRFNDYYASKLPSDINVKWVITPNQNNQYQNKLDEDLLKQDAATKDDKIDIFLVEADYALKYVDTEYTLDVKKDIGLTDADLVDQYTYTQKITTDSNGALKGVSWQATPGLFVYRRSIAKDVLGTDDPVEVQAALSDWEKFDAVAEKSAAKGYKMLSGFDDSYRTFSNNVSTPWVGSDNVINIDDNLMKWVDQTKTYTDKGYNNKTSLWNDGWAKDQGPSGDVFGFFYSTWGINFTLLGNSLETPIAEGGKEEVGNGIFGDYAVCEGPQAYYWGGTWICAAKGTDNLGTIKDVMLTLTCDSDTMKQITLDTQDYTNNKAAMEEIGASDFQSAFLGGQNHIKLFNASAKNISMDNISPYDQGLNESFQQAFMDYFNGTVTKDQALDNFYKDALIKYPELKRP</sequence>
<evidence type="ECO:0000313" key="3">
    <source>
        <dbReference type="EMBL" id="MDA3730893.1"/>
    </source>
</evidence>
<dbReference type="PANTHER" id="PTHR43649">
    <property type="entry name" value="ARABINOSE-BINDING PROTEIN-RELATED"/>
    <property type="match status" value="1"/>
</dbReference>
<keyword evidence="4" id="KW-1185">Reference proteome</keyword>
<dbReference type="Proteomes" id="UP001169242">
    <property type="component" value="Unassembled WGS sequence"/>
</dbReference>
<evidence type="ECO:0000256" key="2">
    <source>
        <dbReference type="SAM" id="SignalP"/>
    </source>
</evidence>
<organism evidence="3 4">
    <name type="scientific">Holtiella tumoricola</name>
    <dbReference type="NCBI Taxonomy" id="3018743"/>
    <lineage>
        <taxon>Bacteria</taxon>
        <taxon>Bacillati</taxon>
        <taxon>Bacillota</taxon>
        <taxon>Clostridia</taxon>
        <taxon>Lachnospirales</taxon>
        <taxon>Cellulosilyticaceae</taxon>
        <taxon>Holtiella</taxon>
    </lineage>
</organism>
<feature type="chain" id="PRO_5041357122" evidence="2">
    <location>
        <begin position="23"/>
        <end position="478"/>
    </location>
</feature>
<comment type="caution">
    <text evidence="3">The sequence shown here is derived from an EMBL/GenBank/DDBJ whole genome shotgun (WGS) entry which is preliminary data.</text>
</comment>
<dbReference type="RefSeq" id="WP_271011387.1">
    <property type="nucleotide sequence ID" value="NZ_JAQIFT010000016.1"/>
</dbReference>
<evidence type="ECO:0000256" key="1">
    <source>
        <dbReference type="SAM" id="MobiDB-lite"/>
    </source>
</evidence>
<proteinExistence type="predicted"/>
<dbReference type="EMBL" id="JAQIFT010000016">
    <property type="protein sequence ID" value="MDA3730893.1"/>
    <property type="molecule type" value="Genomic_DNA"/>
</dbReference>
<gene>
    <name evidence="3" type="ORF">PBV87_05185</name>
</gene>
<keyword evidence="2" id="KW-0732">Signal</keyword>
<dbReference type="SUPFAM" id="SSF53850">
    <property type="entry name" value="Periplasmic binding protein-like II"/>
    <property type="match status" value="1"/>
</dbReference>
<feature type="compositionally biased region" description="Polar residues" evidence="1">
    <location>
        <begin position="23"/>
        <end position="37"/>
    </location>
</feature>
<reference evidence="3" key="1">
    <citation type="journal article" date="2023" name="Int. J. Syst. Evol. Microbiol.">
        <title>&lt;i&gt;Holtiella tumoricola&lt;/i&gt; gen. nov. sp. nov., isolated from a human clinical sample.</title>
        <authorList>
            <person name="Allen-Vercoe E."/>
            <person name="Daigneault M.C."/>
            <person name="Vancuren S.J."/>
            <person name="Cochrane K."/>
            <person name="O'Neal L.L."/>
            <person name="Sankaranarayanan K."/>
            <person name="Lawson P.A."/>
        </authorList>
    </citation>
    <scope>NUCLEOTIDE SEQUENCE</scope>
    <source>
        <strain evidence="3">CC70A</strain>
    </source>
</reference>
<dbReference type="InterPro" id="IPR050490">
    <property type="entry name" value="Bact_solute-bd_prot1"/>
</dbReference>
<accession>A0AA42J0C1</accession>